<dbReference type="Gene3D" id="3.40.50.150">
    <property type="entry name" value="Vaccinia Virus protein VP39"/>
    <property type="match status" value="1"/>
</dbReference>
<dbReference type="EC" id="2.5.1.43" evidence="2"/>
<keyword evidence="2" id="KW-0949">S-adenosyl-L-methionine</keyword>
<dbReference type="PROSITE" id="PS51142">
    <property type="entry name" value="NAS"/>
    <property type="match status" value="1"/>
</dbReference>
<organism evidence="3 4">
    <name type="scientific">Salix viminalis</name>
    <name type="common">Common osier</name>
    <name type="synonym">Basket willow</name>
    <dbReference type="NCBI Taxonomy" id="40686"/>
    <lineage>
        <taxon>Eukaryota</taxon>
        <taxon>Viridiplantae</taxon>
        <taxon>Streptophyta</taxon>
        <taxon>Embryophyta</taxon>
        <taxon>Tracheophyta</taxon>
        <taxon>Spermatophyta</taxon>
        <taxon>Magnoliopsida</taxon>
        <taxon>eudicotyledons</taxon>
        <taxon>Gunneridae</taxon>
        <taxon>Pentapetalae</taxon>
        <taxon>rosids</taxon>
        <taxon>fabids</taxon>
        <taxon>Malpighiales</taxon>
        <taxon>Salicaceae</taxon>
        <taxon>Saliceae</taxon>
        <taxon>Salix</taxon>
    </lineage>
</organism>
<keyword evidence="2" id="KW-0808">Transferase</keyword>
<dbReference type="AlphaFoldDB" id="A0A9Q0U010"/>
<protein>
    <recommendedName>
        <fullName evidence="2">Nicotianamine synthase</fullName>
        <ecNumber evidence="2">2.5.1.43</ecNumber>
    </recommendedName>
</protein>
<comment type="caution">
    <text evidence="3">The sequence shown here is derived from an EMBL/GenBank/DDBJ whole genome shotgun (WGS) entry which is preliminary data.</text>
</comment>
<keyword evidence="4" id="KW-1185">Reference proteome</keyword>
<dbReference type="GO" id="GO:0030418">
    <property type="term" value="P:nicotianamine biosynthetic process"/>
    <property type="evidence" value="ECO:0007669"/>
    <property type="project" value="UniProtKB-UniRule"/>
</dbReference>
<dbReference type="InterPro" id="IPR004298">
    <property type="entry name" value="Nicotian_synth"/>
</dbReference>
<name>A0A9Q0U010_SALVM</name>
<gene>
    <name evidence="3" type="ORF">OIU85_024099</name>
</gene>
<dbReference type="Pfam" id="PF03059">
    <property type="entry name" value="NAS"/>
    <property type="match status" value="1"/>
</dbReference>
<evidence type="ECO:0000313" key="3">
    <source>
        <dbReference type="EMBL" id="KAJ6720962.1"/>
    </source>
</evidence>
<evidence type="ECO:0000256" key="2">
    <source>
        <dbReference type="RuleBase" id="RU368095"/>
    </source>
</evidence>
<sequence length="234" mass="26191">MSHCHVDITELNERDQAMRCKLIKLCGKAEGLLESHFATLIGSHDKPLNHIKIFPYYSNYLKLSQVEFSMLNKICSQVPKHIAFVGSGPLPLTSIILATDHLRTTCFHNFDIDPSANAKAIQLVSSDSELSKRMFFHTADIMNVSSSFKQYEVVFLAALVGMDKEEKVRVIKHLSGHMAHGALLLLRSANGARAFLYPFIDPCHDLQGFEVLSVFHPRDDVINSVIIARKNSQG</sequence>
<dbReference type="PANTHER" id="PTHR32266">
    <property type="entry name" value="NICOTIANAMINE SYNTHASE 3"/>
    <property type="match status" value="1"/>
</dbReference>
<proteinExistence type="inferred from homology"/>
<comment type="similarity">
    <text evidence="1 2">Belongs to the nicotianamine synthase (NAS)-like family.</text>
</comment>
<dbReference type="OrthoDB" id="1858069at2759"/>
<dbReference type="PANTHER" id="PTHR32266:SF17">
    <property type="entry name" value="NICOTIANAMINE SYNTHASE"/>
    <property type="match status" value="1"/>
</dbReference>
<evidence type="ECO:0000313" key="4">
    <source>
        <dbReference type="Proteomes" id="UP001151529"/>
    </source>
</evidence>
<dbReference type="EMBL" id="JAPFFL010000006">
    <property type="protein sequence ID" value="KAJ6720962.1"/>
    <property type="molecule type" value="Genomic_DNA"/>
</dbReference>
<comment type="catalytic activity">
    <reaction evidence="2">
        <text>3 S-adenosyl-L-methionine = nicotianamine + 3 S-methyl-5'-thioadenosine + 3 H(+)</text>
        <dbReference type="Rhea" id="RHEA:16481"/>
        <dbReference type="ChEBI" id="CHEBI:15378"/>
        <dbReference type="ChEBI" id="CHEBI:17509"/>
        <dbReference type="ChEBI" id="CHEBI:58249"/>
        <dbReference type="ChEBI" id="CHEBI:59789"/>
        <dbReference type="EC" id="2.5.1.43"/>
    </reaction>
</comment>
<evidence type="ECO:0000256" key="1">
    <source>
        <dbReference type="ARBA" id="ARBA00007009"/>
    </source>
</evidence>
<dbReference type="InterPro" id="IPR029063">
    <property type="entry name" value="SAM-dependent_MTases_sf"/>
</dbReference>
<reference evidence="3" key="1">
    <citation type="submission" date="2022-11" db="EMBL/GenBank/DDBJ databases">
        <authorList>
            <person name="Hyden B.L."/>
            <person name="Feng K."/>
            <person name="Yates T."/>
            <person name="Jawdy S."/>
            <person name="Smart L.B."/>
            <person name="Muchero W."/>
        </authorList>
    </citation>
    <scope>NUCLEOTIDE SEQUENCE</scope>
    <source>
        <tissue evidence="3">Shoot tip</tissue>
    </source>
</reference>
<reference evidence="3" key="2">
    <citation type="journal article" date="2023" name="Int. J. Mol. Sci.">
        <title>De Novo Assembly and Annotation of 11 Diverse Shrub Willow (Salix) Genomes Reveals Novel Gene Organization in Sex-Linked Regions.</title>
        <authorList>
            <person name="Hyden B."/>
            <person name="Feng K."/>
            <person name="Yates T.B."/>
            <person name="Jawdy S."/>
            <person name="Cereghino C."/>
            <person name="Smart L.B."/>
            <person name="Muchero W."/>
        </authorList>
    </citation>
    <scope>NUCLEOTIDE SEQUENCE [LARGE SCALE GENOMIC DNA]</scope>
    <source>
        <tissue evidence="3">Shoot tip</tissue>
    </source>
</reference>
<dbReference type="Proteomes" id="UP001151529">
    <property type="component" value="Chromosome 10"/>
</dbReference>
<dbReference type="GO" id="GO:0030410">
    <property type="term" value="F:nicotianamine synthase activity"/>
    <property type="evidence" value="ECO:0007669"/>
    <property type="project" value="UniProtKB-UniRule"/>
</dbReference>
<accession>A0A9Q0U010</accession>
<comment type="function">
    <text evidence="2">Synthesizes nicotianamine, a polyamine which serves as a sensor for the physiological iron status within the plant, and/or might be involved in the transport of iron.</text>
</comment>